<dbReference type="AlphaFoldDB" id="A0A6A7Y5Z9"/>
<dbReference type="PANTHER" id="PTHR34294">
    <property type="entry name" value="TRANSCRIPTIONAL REGULATOR-RELATED"/>
    <property type="match status" value="1"/>
</dbReference>
<keyword evidence="8" id="KW-1185">Reference proteome</keyword>
<dbReference type="Pfam" id="PF04198">
    <property type="entry name" value="Sugar-bind"/>
    <property type="match status" value="1"/>
</dbReference>
<feature type="region of interest" description="Disordered" evidence="5">
    <location>
        <begin position="1"/>
        <end position="34"/>
    </location>
</feature>
<dbReference type="GO" id="GO:0003677">
    <property type="term" value="F:DNA binding"/>
    <property type="evidence" value="ECO:0007669"/>
    <property type="project" value="UniProtKB-KW"/>
</dbReference>
<evidence type="ECO:0000313" key="8">
    <source>
        <dbReference type="Proteomes" id="UP000332515"/>
    </source>
</evidence>
<proteinExistence type="inferred from homology"/>
<keyword evidence="4" id="KW-0804">Transcription</keyword>
<gene>
    <name evidence="7" type="ORF">F0357_16450</name>
</gene>
<dbReference type="InterPro" id="IPR007324">
    <property type="entry name" value="Sugar-bd_dom_put"/>
</dbReference>
<name>A0A6A7Y5Z9_9HYPH</name>
<dbReference type="RefSeq" id="WP_153484505.1">
    <property type="nucleotide sequence ID" value="NZ_VWNA01000001.1"/>
</dbReference>
<dbReference type="GO" id="GO:0030246">
    <property type="term" value="F:carbohydrate binding"/>
    <property type="evidence" value="ECO:0007669"/>
    <property type="project" value="InterPro"/>
</dbReference>
<feature type="domain" description="Sugar-binding" evidence="6">
    <location>
        <begin position="94"/>
        <end position="346"/>
    </location>
</feature>
<dbReference type="Gene3D" id="1.10.10.10">
    <property type="entry name" value="Winged helix-like DNA-binding domain superfamily/Winged helix DNA-binding domain"/>
    <property type="match status" value="1"/>
</dbReference>
<evidence type="ECO:0000313" key="7">
    <source>
        <dbReference type="EMBL" id="MQT14206.1"/>
    </source>
</evidence>
<dbReference type="InterPro" id="IPR036388">
    <property type="entry name" value="WH-like_DNA-bd_sf"/>
</dbReference>
<dbReference type="InterPro" id="IPR037171">
    <property type="entry name" value="NagB/RpiA_transferase-like"/>
</dbReference>
<evidence type="ECO:0000259" key="6">
    <source>
        <dbReference type="Pfam" id="PF04198"/>
    </source>
</evidence>
<dbReference type="InterPro" id="IPR051054">
    <property type="entry name" value="SorC_transcr_regulators"/>
</dbReference>
<accession>A0A6A7Y5Z9</accession>
<comment type="caution">
    <text evidence="7">The sequence shown here is derived from an EMBL/GenBank/DDBJ whole genome shotgun (WGS) entry which is preliminary data.</text>
</comment>
<dbReference type="PANTHER" id="PTHR34294:SF1">
    <property type="entry name" value="TRANSCRIPTIONAL REGULATOR LSRR"/>
    <property type="match status" value="1"/>
</dbReference>
<keyword evidence="3" id="KW-0238">DNA-binding</keyword>
<evidence type="ECO:0000256" key="1">
    <source>
        <dbReference type="ARBA" id="ARBA00010466"/>
    </source>
</evidence>
<dbReference type="Gene3D" id="3.40.50.1360">
    <property type="match status" value="1"/>
</dbReference>
<comment type="similarity">
    <text evidence="1">Belongs to the SorC transcriptional regulatory family.</text>
</comment>
<evidence type="ECO:0000256" key="3">
    <source>
        <dbReference type="ARBA" id="ARBA00023125"/>
    </source>
</evidence>
<keyword evidence="2" id="KW-0805">Transcription regulation</keyword>
<dbReference type="SUPFAM" id="SSF100950">
    <property type="entry name" value="NagB/RpiA/CoA transferase-like"/>
    <property type="match status" value="1"/>
</dbReference>
<dbReference type="Proteomes" id="UP000332515">
    <property type="component" value="Unassembled WGS sequence"/>
</dbReference>
<evidence type="ECO:0000256" key="5">
    <source>
        <dbReference type="SAM" id="MobiDB-lite"/>
    </source>
</evidence>
<evidence type="ECO:0000256" key="4">
    <source>
        <dbReference type="ARBA" id="ARBA00023163"/>
    </source>
</evidence>
<protein>
    <submittedName>
        <fullName evidence="7">Sugar-binding transcriptional regulator</fullName>
    </submittedName>
</protein>
<sequence>MSQAKTNAHAGAKPATKSATPRKTNREEADLVEVEPVGRRSARLRLRAAWMYYVEEMTQNAIAEALGIGRVTVVRLLSDARALHEVKISLSREVAELPRLERALERTFGLGEAIVAPLSTADADPTAPIGAATGQFISDFVKPGMKLGVGWGRTLLRALSFIDERPTPDLSVVSLLGGITKAKQYNPAEFAWQFSRLFQADCYLLPAPALVDSVETKQALIERCGLSDVFGFARTLDAVVLSVGGVAPTSTAYRFGYFSENDRASLIEHGAVGDMIYFFFDAEGRIVDHPVNSRVMAVPIDFIKDTPTRILTSGGPEKVEAILGALKLLKPTVFITDEVTAAAMLKTVGEGA</sequence>
<evidence type="ECO:0000256" key="2">
    <source>
        <dbReference type="ARBA" id="ARBA00023015"/>
    </source>
</evidence>
<organism evidence="7 8">
    <name type="scientific">Segnochrobactrum spirostomi</name>
    <dbReference type="NCBI Taxonomy" id="2608987"/>
    <lineage>
        <taxon>Bacteria</taxon>
        <taxon>Pseudomonadati</taxon>
        <taxon>Pseudomonadota</taxon>
        <taxon>Alphaproteobacteria</taxon>
        <taxon>Hyphomicrobiales</taxon>
        <taxon>Segnochrobactraceae</taxon>
        <taxon>Segnochrobactrum</taxon>
    </lineage>
</organism>
<reference evidence="7 8" key="1">
    <citation type="submission" date="2019-09" db="EMBL/GenBank/DDBJ databases">
        <title>Segnochrobactrum spirostomi gen. nov., sp. nov., isolated from the ciliate Spirostomum cf. yagiui and description of a novel family, Segnochrobactraceae fam. nov. within the order Rhizobiales of the class Alphaproteobacteria.</title>
        <authorList>
            <person name="Akter S."/>
            <person name="Shazib S.U.A."/>
            <person name="Shin M.K."/>
        </authorList>
    </citation>
    <scope>NUCLEOTIDE SEQUENCE [LARGE SCALE GENOMIC DNA]</scope>
    <source>
        <strain evidence="7 8">Sp-1</strain>
    </source>
</reference>
<dbReference type="EMBL" id="VWNA01000001">
    <property type="protein sequence ID" value="MQT14206.1"/>
    <property type="molecule type" value="Genomic_DNA"/>
</dbReference>